<sequence length="35" mass="4007">MTARRLEASWTFGAVFELSEAIAFITDEPTFWNPT</sequence>
<dbReference type="KEGG" id="abs:AZOBR_p350033"/>
<evidence type="ECO:0000313" key="2">
    <source>
        <dbReference type="Proteomes" id="UP000007319"/>
    </source>
</evidence>
<dbReference type="EMBL" id="HE577330">
    <property type="protein sequence ID" value="CCD03017.1"/>
    <property type="molecule type" value="Genomic_DNA"/>
</dbReference>
<keyword evidence="2" id="KW-1185">Reference proteome</keyword>
<protein>
    <submittedName>
        <fullName evidence="1">Uncharacterized protein</fullName>
    </submittedName>
</protein>
<reference evidence="1 2" key="1">
    <citation type="journal article" date="2011" name="PLoS Genet.">
        <title>Azospirillum genomes reveal transition of bacteria from aquatic to terrestrial environments.</title>
        <authorList>
            <person name="Wisniewski-Dye F."/>
            <person name="Borziak K."/>
            <person name="Khalsa-Moyers G."/>
            <person name="Alexandre G."/>
            <person name="Sukharnikov L.O."/>
            <person name="Wuichet K."/>
            <person name="Hurst G.B."/>
            <person name="McDonald W.H."/>
            <person name="Robertson J.S."/>
            <person name="Barbe V."/>
            <person name="Calteau A."/>
            <person name="Rouy Z."/>
            <person name="Mangenot S."/>
            <person name="Prigent-Combaret C."/>
            <person name="Normand P."/>
            <person name="Boyer M."/>
            <person name="Siguier P."/>
            <person name="Dessaux Y."/>
            <person name="Elmerich C."/>
            <person name="Condemine G."/>
            <person name="Krishnen G."/>
            <person name="Kennedy I."/>
            <person name="Paterson A.H."/>
            <person name="Gonzalez V."/>
            <person name="Mavingui P."/>
            <person name="Zhulin I.B."/>
        </authorList>
    </citation>
    <scope>NUCLEOTIDE SEQUENCE [LARGE SCALE GENOMIC DNA]</scope>
    <source>
        <strain evidence="1 2">Sp245</strain>
    </source>
</reference>
<accession>A0A9P1JZY5</accession>
<proteinExistence type="predicted"/>
<dbReference type="Proteomes" id="UP000007319">
    <property type="component" value="Plasmid AZOBR_p3"/>
</dbReference>
<geneLocation type="plasmid" evidence="1 2">
    <name>AZOBR_p3</name>
</geneLocation>
<name>A0A9P1JZY5_9PROT</name>
<gene>
    <name evidence="1" type="ORF">AZOBR_p350033</name>
</gene>
<organism evidence="1 2">
    <name type="scientific">Azospirillum baldaniorum</name>
    <dbReference type="NCBI Taxonomy" id="1064539"/>
    <lineage>
        <taxon>Bacteria</taxon>
        <taxon>Pseudomonadati</taxon>
        <taxon>Pseudomonadota</taxon>
        <taxon>Alphaproteobacteria</taxon>
        <taxon>Rhodospirillales</taxon>
        <taxon>Azospirillaceae</taxon>
        <taxon>Azospirillum</taxon>
    </lineage>
</organism>
<dbReference type="AlphaFoldDB" id="A0A9P1JZY5"/>
<evidence type="ECO:0000313" key="1">
    <source>
        <dbReference type="EMBL" id="CCD03017.1"/>
    </source>
</evidence>
<keyword evidence="1" id="KW-0614">Plasmid</keyword>